<dbReference type="GO" id="GO:0019310">
    <property type="term" value="P:inositol catabolic process"/>
    <property type="evidence" value="ECO:0007669"/>
    <property type="project" value="UniProtKB-UniRule"/>
</dbReference>
<evidence type="ECO:0000256" key="2">
    <source>
        <dbReference type="ARBA" id="ARBA00005167"/>
    </source>
</evidence>
<evidence type="ECO:0000256" key="7">
    <source>
        <dbReference type="ARBA" id="ARBA00022723"/>
    </source>
</evidence>
<dbReference type="PANTHER" id="PTHR12588:SF0">
    <property type="entry name" value="INOSITOL OXYGENASE"/>
    <property type="match status" value="1"/>
</dbReference>
<feature type="binding site" evidence="12">
    <location>
        <position position="297"/>
    </location>
    <ligand>
        <name>Fe cation</name>
        <dbReference type="ChEBI" id="CHEBI:24875"/>
        <label>1</label>
    </ligand>
</feature>
<dbReference type="InterPro" id="IPR007828">
    <property type="entry name" value="Inositol_oxygenase"/>
</dbReference>
<dbReference type="GO" id="GO:0050113">
    <property type="term" value="F:inositol oxygenase activity"/>
    <property type="evidence" value="ECO:0007669"/>
    <property type="project" value="UniProtKB-UniRule"/>
</dbReference>
<dbReference type="AlphaFoldDB" id="A0A8H7SCU2"/>
<dbReference type="PANTHER" id="PTHR12588">
    <property type="entry name" value="MYOINOSITOL OXYGENASE"/>
    <property type="match status" value="1"/>
</dbReference>
<comment type="caution">
    <text evidence="14">The sequence shown here is derived from an EMBL/GenBank/DDBJ whole genome shotgun (WGS) entry which is preliminary data.</text>
</comment>
<dbReference type="Pfam" id="PF05153">
    <property type="entry name" value="MIOX"/>
    <property type="match status" value="1"/>
</dbReference>
<dbReference type="Proteomes" id="UP000646827">
    <property type="component" value="Unassembled WGS sequence"/>
</dbReference>
<name>A0A8H7SCU2_9FUNG</name>
<evidence type="ECO:0000256" key="3">
    <source>
        <dbReference type="ARBA" id="ARBA00005286"/>
    </source>
</evidence>
<evidence type="ECO:0000256" key="5">
    <source>
        <dbReference type="ARBA" id="ARBA00019269"/>
    </source>
</evidence>
<evidence type="ECO:0000256" key="6">
    <source>
        <dbReference type="ARBA" id="ARBA00022490"/>
    </source>
</evidence>
<feature type="binding site" evidence="12">
    <location>
        <position position="147"/>
    </location>
    <ligand>
        <name>Fe cation</name>
        <dbReference type="ChEBI" id="CHEBI:24875"/>
        <label>1</label>
    </ligand>
</feature>
<dbReference type="GO" id="GO:0005737">
    <property type="term" value="C:cytoplasm"/>
    <property type="evidence" value="ECO:0007669"/>
    <property type="project" value="UniProtKB-SubCell"/>
</dbReference>
<feature type="binding site" evidence="12">
    <location>
        <position position="172"/>
    </location>
    <ligand>
        <name>Fe cation</name>
        <dbReference type="ChEBI" id="CHEBI:24875"/>
        <label>1</label>
    </ligand>
</feature>
<evidence type="ECO:0000256" key="8">
    <source>
        <dbReference type="ARBA" id="ARBA00023002"/>
    </source>
</evidence>
<keyword evidence="7 12" id="KW-0479">Metal-binding</keyword>
<proteinExistence type="inferred from homology"/>
<comment type="subcellular location">
    <subcellularLocation>
        <location evidence="1 13">Cytoplasm</location>
    </subcellularLocation>
</comment>
<keyword evidence="9 12" id="KW-0408">Iron</keyword>
<evidence type="ECO:0000256" key="11">
    <source>
        <dbReference type="ARBA" id="ARBA00048271"/>
    </source>
</evidence>
<dbReference type="OrthoDB" id="5151075at2759"/>
<evidence type="ECO:0000256" key="12">
    <source>
        <dbReference type="PIRSR" id="PIRSR607828-2"/>
    </source>
</evidence>
<dbReference type="Gene3D" id="1.10.3210.10">
    <property type="entry name" value="Hypothetical protein af1432"/>
    <property type="match status" value="1"/>
</dbReference>
<evidence type="ECO:0000256" key="1">
    <source>
        <dbReference type="ARBA" id="ARBA00004496"/>
    </source>
</evidence>
<evidence type="ECO:0000313" key="15">
    <source>
        <dbReference type="Proteomes" id="UP000646827"/>
    </source>
</evidence>
<reference evidence="14 15" key="1">
    <citation type="submission" date="2020-12" db="EMBL/GenBank/DDBJ databases">
        <title>Metabolic potential, ecology and presence of endohyphal bacteria is reflected in genomic diversity of Mucoromycotina.</title>
        <authorList>
            <person name="Muszewska A."/>
            <person name="Okrasinska A."/>
            <person name="Steczkiewicz K."/>
            <person name="Drgas O."/>
            <person name="Orlowska M."/>
            <person name="Perlinska-Lenart U."/>
            <person name="Aleksandrzak-Piekarczyk T."/>
            <person name="Szatraj K."/>
            <person name="Zielenkiewicz U."/>
            <person name="Pilsyk S."/>
            <person name="Malc E."/>
            <person name="Mieczkowski P."/>
            <person name="Kruszewska J.S."/>
            <person name="Biernat P."/>
            <person name="Pawlowska J."/>
        </authorList>
    </citation>
    <scope>NUCLEOTIDE SEQUENCE [LARGE SCALE GENOMIC DNA]</scope>
    <source>
        <strain evidence="14 15">CBS 142.35</strain>
    </source>
</reference>
<sequence length="330" mass="38936">MYEDYLYSMEYQGNNNNVHNDQENIPNNSNTLPTKISTTEALVTLNRNSHSNYNMMLNHEIRQQHQHLENPAYAQFRNYENAITKMPGIPRFYKENHENQTVEHVVAMKAKYSRLDNGWFSIWDALEVMDGLVDSADPDVKTTQAVHALQTAEAARRDGQPDWFILTCLIHDLGKMLYFMGEPQWTVVGDTFPVGCKYADKIVYREFFVNNPDFYHELYSTDHGIYTPRSGFKNVHFSFGHDEYMYMVCKDYLPPEALGIIRYHSFYAWHTEGEYTWLMDDYDTETLKWIKLFNKYDLGSNLLDEPPNIEDLKPFYIDLIATYFPPKIRW</sequence>
<evidence type="ECO:0000256" key="13">
    <source>
        <dbReference type="RuleBase" id="RU367039"/>
    </source>
</evidence>
<gene>
    <name evidence="14" type="ORF">INT45_005761</name>
</gene>
<feature type="binding site" evidence="12">
    <location>
        <position position="264"/>
    </location>
    <ligand>
        <name>Fe cation</name>
        <dbReference type="ChEBI" id="CHEBI:24875"/>
        <label>1</label>
    </ligand>
</feature>
<feature type="binding site" evidence="12">
    <location>
        <position position="171"/>
    </location>
    <ligand>
        <name>Fe cation</name>
        <dbReference type="ChEBI" id="CHEBI:24875"/>
        <label>1</label>
    </ligand>
</feature>
<protein>
    <recommendedName>
        <fullName evidence="5 13">Inositol oxygenase</fullName>
        <ecNumber evidence="4 13">1.13.99.1</ecNumber>
    </recommendedName>
    <alternativeName>
        <fullName evidence="10 13">Myo-inositol oxygenase</fullName>
    </alternativeName>
</protein>
<dbReference type="GO" id="GO:0005506">
    <property type="term" value="F:iron ion binding"/>
    <property type="evidence" value="ECO:0007669"/>
    <property type="project" value="InterPro"/>
</dbReference>
<dbReference type="SUPFAM" id="SSF109604">
    <property type="entry name" value="HD-domain/PDEase-like"/>
    <property type="match status" value="1"/>
</dbReference>
<dbReference type="EC" id="1.13.99.1" evidence="4 13"/>
<keyword evidence="6 13" id="KW-0963">Cytoplasm</keyword>
<organism evidence="14 15">
    <name type="scientific">Circinella minor</name>
    <dbReference type="NCBI Taxonomy" id="1195481"/>
    <lineage>
        <taxon>Eukaryota</taxon>
        <taxon>Fungi</taxon>
        <taxon>Fungi incertae sedis</taxon>
        <taxon>Mucoromycota</taxon>
        <taxon>Mucoromycotina</taxon>
        <taxon>Mucoromycetes</taxon>
        <taxon>Mucorales</taxon>
        <taxon>Lichtheimiaceae</taxon>
        <taxon>Circinella</taxon>
    </lineage>
</organism>
<dbReference type="EMBL" id="JAEPRB010000013">
    <property type="protein sequence ID" value="KAG2226796.1"/>
    <property type="molecule type" value="Genomic_DNA"/>
</dbReference>
<evidence type="ECO:0000256" key="10">
    <source>
        <dbReference type="ARBA" id="ARBA00029668"/>
    </source>
</evidence>
<evidence type="ECO:0000256" key="9">
    <source>
        <dbReference type="ARBA" id="ARBA00023004"/>
    </source>
</evidence>
<comment type="pathway">
    <text evidence="2 13">Polyol metabolism; myo-inositol degradation into D-glucuronate; D-glucuronate from myo-inositol: step 1/1.</text>
</comment>
<dbReference type="UniPathway" id="UPA00111">
    <property type="reaction ID" value="UER00527"/>
</dbReference>
<comment type="similarity">
    <text evidence="3 13">Belongs to the myo-inositol oxygenase family.</text>
</comment>
<comment type="cofactor">
    <cofactor evidence="12 13">
        <name>Fe cation</name>
        <dbReference type="ChEBI" id="CHEBI:24875"/>
    </cofactor>
    <text evidence="12 13">Binds 2 iron ions per subunit.</text>
</comment>
<evidence type="ECO:0000313" key="14">
    <source>
        <dbReference type="EMBL" id="KAG2226796.1"/>
    </source>
</evidence>
<comment type="catalytic activity">
    <reaction evidence="11 13">
        <text>myo-inositol + O2 = D-glucuronate + H2O + H(+)</text>
        <dbReference type="Rhea" id="RHEA:23696"/>
        <dbReference type="ChEBI" id="CHEBI:15377"/>
        <dbReference type="ChEBI" id="CHEBI:15378"/>
        <dbReference type="ChEBI" id="CHEBI:15379"/>
        <dbReference type="ChEBI" id="CHEBI:17268"/>
        <dbReference type="ChEBI" id="CHEBI:58720"/>
        <dbReference type="EC" id="1.13.99.1"/>
    </reaction>
</comment>
<keyword evidence="8 13" id="KW-0560">Oxidoreductase</keyword>
<feature type="binding site" evidence="12">
    <location>
        <position position="241"/>
    </location>
    <ligand>
        <name>Fe cation</name>
        <dbReference type="ChEBI" id="CHEBI:24875"/>
        <label>1</label>
    </ligand>
</feature>
<accession>A0A8H7SCU2</accession>
<evidence type="ECO:0000256" key="4">
    <source>
        <dbReference type="ARBA" id="ARBA00011919"/>
    </source>
</evidence>
<keyword evidence="15" id="KW-1185">Reference proteome</keyword>